<proteinExistence type="predicted"/>
<dbReference type="EMBL" id="NGJS01000028">
    <property type="protein sequence ID" value="RST96152.1"/>
    <property type="molecule type" value="Genomic_DNA"/>
</dbReference>
<keyword evidence="2" id="KW-1185">Reference proteome</keyword>
<dbReference type="InterPro" id="IPR011050">
    <property type="entry name" value="Pectin_lyase_fold/virulence"/>
</dbReference>
<dbReference type="Gene3D" id="2.160.20.10">
    <property type="entry name" value="Single-stranded right-handed beta-helix, Pectin lyase-like"/>
    <property type="match status" value="1"/>
</dbReference>
<sequence>MLGEVNVTYTNGQSMTVGYFYFVMQPSYINGGLKIEQQVYVEQFEDLANMIKNQSGKIDEDVVVMIGKLGDISQQIKDNDIVTKPEFKDTTGDLGIFRQYDKEIMEKMKNEFEERGVNARWFGVIPDSDVTQTLNNALRNGDITLPPGNYQATKIHIPNNSNLLGIGKPIINLSLDKDPVLAGIGSFSSVINFHFKSTEKDLEWSRFDVSNRRNVKIKRCNFEGFLHNSTSQPNSWGIYLDKSKQIEIKDCGFAENGLSDIAIVGGCENIIIDKCFNIKDFNHGISIDIEPNEKEEVTRNVKISNMTISELTIWENNFTYDGTENILVENCLIKDFVYNGGNIEFKNCKIEHITTQKTQDKKIYQGGKVIFNNSINVGNELLKSTKITDFSLTKKTFWSQNYISGPLKDSLVRIKQGNIFLTKIGNNSIKAANTIKAMFINDEYEFPVEEGDQFIFSIKGYGNVVSDSAFKGCFLTVSFQDLSKKSIKQSTFKTTTTPNVGQSDYNTFNALITVDDPNIKFIRIILSNGGEYSNGEVYIENVSFRKLFEKGLNSKINVNDTLISFNPAQDSLNFFKGEQFRFLNPADYIGVVYTADNVWKKYGKIE</sequence>
<evidence type="ECO:0000313" key="2">
    <source>
        <dbReference type="Proteomes" id="UP000287857"/>
    </source>
</evidence>
<dbReference type="InterPro" id="IPR012334">
    <property type="entry name" value="Pectin_lyas_fold"/>
</dbReference>
<gene>
    <name evidence="1" type="ORF">CBF37_11230</name>
</gene>
<name>A0A429ZR19_9ENTE</name>
<accession>A0A429ZR19</accession>
<comment type="caution">
    <text evidence="1">The sequence shown here is derived from an EMBL/GenBank/DDBJ whole genome shotgun (WGS) entry which is preliminary data.</text>
</comment>
<reference evidence="1 2" key="1">
    <citation type="submission" date="2017-05" db="EMBL/GenBank/DDBJ databases">
        <title>Vagococcus spp. assemblies.</title>
        <authorList>
            <person name="Gulvik C.A."/>
        </authorList>
    </citation>
    <scope>NUCLEOTIDE SEQUENCE [LARGE SCALE GENOMIC DNA]</scope>
    <source>
        <strain evidence="1 2">SS1995</strain>
    </source>
</reference>
<dbReference type="OrthoDB" id="9795386at2"/>
<dbReference type="SUPFAM" id="SSF51126">
    <property type="entry name" value="Pectin lyase-like"/>
    <property type="match status" value="1"/>
</dbReference>
<organism evidence="1 2">
    <name type="scientific">Vagococcus vulneris</name>
    <dbReference type="NCBI Taxonomy" id="1977869"/>
    <lineage>
        <taxon>Bacteria</taxon>
        <taxon>Bacillati</taxon>
        <taxon>Bacillota</taxon>
        <taxon>Bacilli</taxon>
        <taxon>Lactobacillales</taxon>
        <taxon>Enterococcaceae</taxon>
        <taxon>Vagococcus</taxon>
    </lineage>
</organism>
<dbReference type="AlphaFoldDB" id="A0A429ZR19"/>
<evidence type="ECO:0000313" key="1">
    <source>
        <dbReference type="EMBL" id="RST96152.1"/>
    </source>
</evidence>
<protein>
    <submittedName>
        <fullName evidence="1">Uncharacterized protein</fullName>
    </submittedName>
</protein>
<dbReference type="Proteomes" id="UP000287857">
    <property type="component" value="Unassembled WGS sequence"/>
</dbReference>